<dbReference type="Proteomes" id="UP001195660">
    <property type="component" value="Unassembled WGS sequence"/>
</dbReference>
<gene>
    <name evidence="1" type="ORF">GM173_13860</name>
</gene>
<dbReference type="RefSeq" id="WP_203571983.1">
    <property type="nucleotide sequence ID" value="NZ_WOFE01000009.1"/>
</dbReference>
<reference evidence="1 2" key="1">
    <citation type="submission" date="2019-11" db="EMBL/GenBank/DDBJ databases">
        <title>Novel Deefgea species.</title>
        <authorList>
            <person name="Han J.-H."/>
        </authorList>
    </citation>
    <scope>NUCLEOTIDE SEQUENCE [LARGE SCALE GENOMIC DNA]</scope>
    <source>
        <strain evidence="1 2">LMG 24817</strain>
    </source>
</reference>
<protein>
    <submittedName>
        <fullName evidence="1">Uncharacterized protein</fullName>
    </submittedName>
</protein>
<proteinExistence type="predicted"/>
<name>A0ABS2CET2_9NEIS</name>
<evidence type="ECO:0000313" key="2">
    <source>
        <dbReference type="Proteomes" id="UP001195660"/>
    </source>
</evidence>
<organism evidence="1 2">
    <name type="scientific">Deefgea chitinilytica</name>
    <dbReference type="NCBI Taxonomy" id="570276"/>
    <lineage>
        <taxon>Bacteria</taxon>
        <taxon>Pseudomonadati</taxon>
        <taxon>Pseudomonadota</taxon>
        <taxon>Betaproteobacteria</taxon>
        <taxon>Neisseriales</taxon>
        <taxon>Chitinibacteraceae</taxon>
        <taxon>Deefgea</taxon>
    </lineage>
</organism>
<comment type="caution">
    <text evidence="1">The sequence shown here is derived from an EMBL/GenBank/DDBJ whole genome shotgun (WGS) entry which is preliminary data.</text>
</comment>
<keyword evidence="2" id="KW-1185">Reference proteome</keyword>
<sequence length="82" mass="9271">MSELCSDCGCVKGQLHEIFCTNERCPFCNNQLVSCGCISEILSLNSEEQLALDEYIDDEAEPLKSINERWVKALAQKGRRPF</sequence>
<evidence type="ECO:0000313" key="1">
    <source>
        <dbReference type="EMBL" id="MBM5572655.1"/>
    </source>
</evidence>
<dbReference type="EMBL" id="WOFE01000009">
    <property type="protein sequence ID" value="MBM5572655.1"/>
    <property type="molecule type" value="Genomic_DNA"/>
</dbReference>
<accession>A0ABS2CET2</accession>